<evidence type="ECO:0000259" key="1">
    <source>
        <dbReference type="Pfam" id="PF05305"/>
    </source>
</evidence>
<organism evidence="2 3">
    <name type="scientific">Saccharopolyspora rosea</name>
    <dbReference type="NCBI Taxonomy" id="524884"/>
    <lineage>
        <taxon>Bacteria</taxon>
        <taxon>Bacillati</taxon>
        <taxon>Actinomycetota</taxon>
        <taxon>Actinomycetes</taxon>
        <taxon>Pseudonocardiales</taxon>
        <taxon>Pseudonocardiaceae</taxon>
        <taxon>Saccharopolyspora</taxon>
    </lineage>
</organism>
<proteinExistence type="predicted"/>
<dbReference type="Proteomes" id="UP001597018">
    <property type="component" value="Unassembled WGS sequence"/>
</dbReference>
<evidence type="ECO:0000313" key="3">
    <source>
        <dbReference type="Proteomes" id="UP001597018"/>
    </source>
</evidence>
<dbReference type="RefSeq" id="WP_345600560.1">
    <property type="nucleotide sequence ID" value="NZ_BAABLT010000007.1"/>
</dbReference>
<comment type="caution">
    <text evidence="2">The sequence shown here is derived from an EMBL/GenBank/DDBJ whole genome shotgun (WGS) entry which is preliminary data.</text>
</comment>
<feature type="domain" description="DUF732" evidence="1">
    <location>
        <begin position="92"/>
        <end position="168"/>
    </location>
</feature>
<name>A0ABW3FJM6_9PSEU</name>
<reference evidence="3" key="1">
    <citation type="journal article" date="2019" name="Int. J. Syst. Evol. Microbiol.">
        <title>The Global Catalogue of Microorganisms (GCM) 10K type strain sequencing project: providing services to taxonomists for standard genome sequencing and annotation.</title>
        <authorList>
            <consortium name="The Broad Institute Genomics Platform"/>
            <consortium name="The Broad Institute Genome Sequencing Center for Infectious Disease"/>
            <person name="Wu L."/>
            <person name="Ma J."/>
        </authorList>
    </citation>
    <scope>NUCLEOTIDE SEQUENCE [LARGE SCALE GENOMIC DNA]</scope>
    <source>
        <strain evidence="3">CCUG 56401</strain>
    </source>
</reference>
<evidence type="ECO:0000313" key="2">
    <source>
        <dbReference type="EMBL" id="MFD0918699.1"/>
    </source>
</evidence>
<dbReference type="EMBL" id="JBHTIW010000001">
    <property type="protein sequence ID" value="MFD0918699.1"/>
    <property type="molecule type" value="Genomic_DNA"/>
</dbReference>
<sequence length="169" mass="18362">MAEIEVIRLPDRTVTRRHGQIFGYGLRCGARGATHRENPQECYCGRGDRLAKHFRDAIISRILPVLLGVALAPALASCGGEVAASTDLPQDEQDYLNAVYRKASEVGSGIHGYGDEKNLDLARRVCAELEGGRTPAEVAREIRQTNGHAVAEMATYIVGNAETYLCPSH</sequence>
<accession>A0ABW3FJM6</accession>
<protein>
    <submittedName>
        <fullName evidence="2">DUF732 domain-containing protein</fullName>
    </submittedName>
</protein>
<keyword evidence="3" id="KW-1185">Reference proteome</keyword>
<dbReference type="InterPro" id="IPR007969">
    <property type="entry name" value="DUF732"/>
</dbReference>
<gene>
    <name evidence="2" type="ORF">ACFQ16_02990</name>
</gene>
<dbReference type="Pfam" id="PF05305">
    <property type="entry name" value="DUF732"/>
    <property type="match status" value="1"/>
</dbReference>